<keyword evidence="1 5" id="KW-0489">Methyltransferase</keyword>
<sequence>MSKLQDNSLVPIASKILSHITELSQHLSLHSIAPPNLRVGANSDLWTAHSAKIDALRSTILGLTQRLDKLLEGPHGFLHEYVSPNWEHGALYTLLEFDVLQKIPLEDGASVSAVRLAEQSSLPAEKLLRICRLVATAGILEENKEGEFAHTAISETLVRDEGFRSWVHFQLFETRVASAHLADSLKKPNPFWTGEAAFEHAWGVPMYTWHAQHPEKGKRFAQAMNSVAQTLDPGDSLIIDWLSSHTNFTQASNALLIEVSGRTGSFSQRLATLFPALSFEVQDSSPELLSRGEQLILSNPDPNLAGRIRFRNHDLFGPRSVGDLPVHEDTSPTIFLLRSVLWNMPDDSVASLLQSFIPSLQCRQANGPTPCLLISDLVSPVYGTFAPHVEKAFRRRDVTLMTMHNVQQRTAEEWGNLIRRADARFKVTYSERYSSHSYRGLWQVQLKDDIKSNILDSEL</sequence>
<dbReference type="GO" id="GO:0008171">
    <property type="term" value="F:O-methyltransferase activity"/>
    <property type="evidence" value="ECO:0007669"/>
    <property type="project" value="InterPro"/>
</dbReference>
<dbReference type="Gene3D" id="3.40.50.150">
    <property type="entry name" value="Vaccinia Virus protein VP39"/>
    <property type="match status" value="1"/>
</dbReference>
<evidence type="ECO:0000256" key="2">
    <source>
        <dbReference type="ARBA" id="ARBA00022679"/>
    </source>
</evidence>
<dbReference type="GO" id="GO:0032259">
    <property type="term" value="P:methylation"/>
    <property type="evidence" value="ECO:0007669"/>
    <property type="project" value="UniProtKB-KW"/>
</dbReference>
<evidence type="ECO:0000313" key="5">
    <source>
        <dbReference type="EMBL" id="KAF2676582.1"/>
    </source>
</evidence>
<evidence type="ECO:0000259" key="4">
    <source>
        <dbReference type="Pfam" id="PF00891"/>
    </source>
</evidence>
<evidence type="ECO:0000256" key="1">
    <source>
        <dbReference type="ARBA" id="ARBA00022603"/>
    </source>
</evidence>
<reference evidence="5" key="1">
    <citation type="journal article" date="2020" name="Stud. Mycol.">
        <title>101 Dothideomycetes genomes: a test case for predicting lifestyles and emergence of pathogens.</title>
        <authorList>
            <person name="Haridas S."/>
            <person name="Albert R."/>
            <person name="Binder M."/>
            <person name="Bloem J."/>
            <person name="Labutti K."/>
            <person name="Salamov A."/>
            <person name="Andreopoulos B."/>
            <person name="Baker S."/>
            <person name="Barry K."/>
            <person name="Bills G."/>
            <person name="Bluhm B."/>
            <person name="Cannon C."/>
            <person name="Castanera R."/>
            <person name="Culley D."/>
            <person name="Daum C."/>
            <person name="Ezra D."/>
            <person name="Gonzalez J."/>
            <person name="Henrissat B."/>
            <person name="Kuo A."/>
            <person name="Liang C."/>
            <person name="Lipzen A."/>
            <person name="Lutzoni F."/>
            <person name="Magnuson J."/>
            <person name="Mondo S."/>
            <person name="Nolan M."/>
            <person name="Ohm R."/>
            <person name="Pangilinan J."/>
            <person name="Park H.-J."/>
            <person name="Ramirez L."/>
            <person name="Alfaro M."/>
            <person name="Sun H."/>
            <person name="Tritt A."/>
            <person name="Yoshinaga Y."/>
            <person name="Zwiers L.-H."/>
            <person name="Turgeon B."/>
            <person name="Goodwin S."/>
            <person name="Spatafora J."/>
            <person name="Crous P."/>
            <person name="Grigoriev I."/>
        </authorList>
    </citation>
    <scope>NUCLEOTIDE SEQUENCE</scope>
    <source>
        <strain evidence="5">CBS 122367</strain>
    </source>
</reference>
<dbReference type="InterPro" id="IPR036388">
    <property type="entry name" value="WH-like_DNA-bd_sf"/>
</dbReference>
<dbReference type="Gene3D" id="1.10.10.10">
    <property type="entry name" value="Winged helix-like DNA-binding domain superfamily/Winged helix DNA-binding domain"/>
    <property type="match status" value="1"/>
</dbReference>
<dbReference type="OrthoDB" id="2410195at2759"/>
<accession>A0A6G1IEE5</accession>
<dbReference type="InterPro" id="IPR001077">
    <property type="entry name" value="COMT_C"/>
</dbReference>
<dbReference type="InterPro" id="IPR016461">
    <property type="entry name" value="COMT-like"/>
</dbReference>
<dbReference type="PANTHER" id="PTHR43712">
    <property type="entry name" value="PUTATIVE (AFU_ORTHOLOGUE AFUA_4G14580)-RELATED"/>
    <property type="match status" value="1"/>
</dbReference>
<protein>
    <submittedName>
        <fullName evidence="5">Putative O-methyltransferase</fullName>
    </submittedName>
</protein>
<keyword evidence="6" id="KW-1185">Reference proteome</keyword>
<dbReference type="AlphaFoldDB" id="A0A6G1IEE5"/>
<feature type="domain" description="O-methyltransferase C-terminal" evidence="4">
    <location>
        <begin position="194"/>
        <end position="421"/>
    </location>
</feature>
<keyword evidence="2 5" id="KW-0808">Transferase</keyword>
<dbReference type="Proteomes" id="UP000799291">
    <property type="component" value="Unassembled WGS sequence"/>
</dbReference>
<evidence type="ECO:0000256" key="3">
    <source>
        <dbReference type="ARBA" id="ARBA00022691"/>
    </source>
</evidence>
<dbReference type="PROSITE" id="PS51683">
    <property type="entry name" value="SAM_OMT_II"/>
    <property type="match status" value="1"/>
</dbReference>
<evidence type="ECO:0000313" key="6">
    <source>
        <dbReference type="Proteomes" id="UP000799291"/>
    </source>
</evidence>
<dbReference type="InterPro" id="IPR029063">
    <property type="entry name" value="SAM-dependent_MTases_sf"/>
</dbReference>
<keyword evidence="3" id="KW-0949">S-adenosyl-L-methionine</keyword>
<organism evidence="5 6">
    <name type="scientific">Lentithecium fluviatile CBS 122367</name>
    <dbReference type="NCBI Taxonomy" id="1168545"/>
    <lineage>
        <taxon>Eukaryota</taxon>
        <taxon>Fungi</taxon>
        <taxon>Dikarya</taxon>
        <taxon>Ascomycota</taxon>
        <taxon>Pezizomycotina</taxon>
        <taxon>Dothideomycetes</taxon>
        <taxon>Pleosporomycetidae</taxon>
        <taxon>Pleosporales</taxon>
        <taxon>Massarineae</taxon>
        <taxon>Lentitheciaceae</taxon>
        <taxon>Lentithecium</taxon>
    </lineage>
</organism>
<name>A0A6G1IEE5_9PLEO</name>
<dbReference type="PANTHER" id="PTHR43712:SF12">
    <property type="entry name" value="STERIGMATOCYSTIN 8-O-METHYLTRANSFERASE"/>
    <property type="match status" value="1"/>
</dbReference>
<proteinExistence type="predicted"/>
<dbReference type="InterPro" id="IPR036390">
    <property type="entry name" value="WH_DNA-bd_sf"/>
</dbReference>
<dbReference type="SUPFAM" id="SSF46785">
    <property type="entry name" value="Winged helix' DNA-binding domain"/>
    <property type="match status" value="1"/>
</dbReference>
<dbReference type="EMBL" id="MU005632">
    <property type="protein sequence ID" value="KAF2676582.1"/>
    <property type="molecule type" value="Genomic_DNA"/>
</dbReference>
<dbReference type="SUPFAM" id="SSF53335">
    <property type="entry name" value="S-adenosyl-L-methionine-dependent methyltransferases"/>
    <property type="match status" value="1"/>
</dbReference>
<dbReference type="Pfam" id="PF00891">
    <property type="entry name" value="Methyltransf_2"/>
    <property type="match status" value="1"/>
</dbReference>
<gene>
    <name evidence="5" type="ORF">K458DRAFT_321545</name>
</gene>